<gene>
    <name evidence="1" type="ORF">CUV01_05635</name>
</gene>
<dbReference type="AlphaFoldDB" id="A0A2K9EDC3"/>
<sequence>MMDVLPGFPDQPRDRALPEIDILSLPVEQGTPAPVALDPVQQIDTAAAATQVAPQTVTAAPSEDGPSQVVSPVLTPADDMLGATANTSVTTPDDSQIVAPIPQTGQGVAVAGLPPAMMPGGSASAAGGDAPQGSAAQNAAISDLVLRLRAQLDQPCLAALPQTIGGEEVMLTVLGAEDRDIADLFRDMAGSVEVPMTERSILLDARQCPAVDFARSSATYPALPLIVRLEASEVASDDRLVGQIEGAAGLQTALLLIDDNGVVQDLRRFTLQSGDAIRFDVPVYRTGGDRDTSQLLMAIALPERPASISELAGRLASDFFPPLADAAEGEALIGVAPIYVRAAP</sequence>
<reference evidence="1 2" key="1">
    <citation type="submission" date="2017-12" db="EMBL/GenBank/DDBJ databases">
        <authorList>
            <person name="Hurst M.R.H."/>
        </authorList>
    </citation>
    <scope>NUCLEOTIDE SEQUENCE [LARGE SCALE GENOMIC DNA]</scope>
    <source>
        <strain evidence="1 2">BM15</strain>
    </source>
</reference>
<dbReference type="Proteomes" id="UP000233742">
    <property type="component" value="Chromosome"/>
</dbReference>
<dbReference type="EMBL" id="CP025408">
    <property type="protein sequence ID" value="AUH32943.1"/>
    <property type="molecule type" value="Genomic_DNA"/>
</dbReference>
<organism evidence="1 2">
    <name type="scientific">Paracoccus tegillarcae</name>
    <dbReference type="NCBI Taxonomy" id="1529068"/>
    <lineage>
        <taxon>Bacteria</taxon>
        <taxon>Pseudomonadati</taxon>
        <taxon>Pseudomonadota</taxon>
        <taxon>Alphaproteobacteria</taxon>
        <taxon>Rhodobacterales</taxon>
        <taxon>Paracoccaceae</taxon>
        <taxon>Paracoccus</taxon>
    </lineage>
</organism>
<accession>A0A2K9EDC3</accession>
<name>A0A2K9EDC3_9RHOB</name>
<keyword evidence="2" id="KW-1185">Reference proteome</keyword>
<dbReference type="KEGG" id="paro:CUV01_05635"/>
<protein>
    <submittedName>
        <fullName evidence="1">Uncharacterized protein</fullName>
    </submittedName>
</protein>
<evidence type="ECO:0000313" key="1">
    <source>
        <dbReference type="EMBL" id="AUH32943.1"/>
    </source>
</evidence>
<evidence type="ECO:0000313" key="2">
    <source>
        <dbReference type="Proteomes" id="UP000233742"/>
    </source>
</evidence>
<proteinExistence type="predicted"/>